<dbReference type="Pfam" id="PF02481">
    <property type="entry name" value="DNA_processg_A"/>
    <property type="match status" value="1"/>
</dbReference>
<feature type="domain" description="Smf/DprA SLOG" evidence="2">
    <location>
        <begin position="79"/>
        <end position="289"/>
    </location>
</feature>
<name>A0A263BXY3_9BACI</name>
<dbReference type="NCBIfam" id="TIGR00732">
    <property type="entry name" value="dprA"/>
    <property type="match status" value="1"/>
</dbReference>
<comment type="caution">
    <text evidence="3">The sequence shown here is derived from an EMBL/GenBank/DDBJ whole genome shotgun (WGS) entry which is preliminary data.</text>
</comment>
<dbReference type="EMBL" id="NPIA01000001">
    <property type="protein sequence ID" value="OZM58593.1"/>
    <property type="molecule type" value="Genomic_DNA"/>
</dbReference>
<keyword evidence="4" id="KW-1185">Reference proteome</keyword>
<accession>A0A263BXY3</accession>
<gene>
    <name evidence="3" type="primary">dprA</name>
    <name evidence="3" type="ORF">CIB95_03220</name>
</gene>
<dbReference type="Gene3D" id="3.40.50.450">
    <property type="match status" value="1"/>
</dbReference>
<dbReference type="GO" id="GO:0009294">
    <property type="term" value="P:DNA-mediated transformation"/>
    <property type="evidence" value="ECO:0007669"/>
    <property type="project" value="InterPro"/>
</dbReference>
<reference evidence="4" key="1">
    <citation type="submission" date="2017-08" db="EMBL/GenBank/DDBJ databases">
        <authorList>
            <person name="Huang Z."/>
        </authorList>
    </citation>
    <scope>NUCLEOTIDE SEQUENCE [LARGE SCALE GENOMIC DNA]</scope>
    <source>
        <strain evidence="4">SA5d-4</strain>
    </source>
</reference>
<evidence type="ECO:0000256" key="1">
    <source>
        <dbReference type="ARBA" id="ARBA00006525"/>
    </source>
</evidence>
<comment type="similarity">
    <text evidence="1">Belongs to the DprA/Smf family.</text>
</comment>
<protein>
    <submittedName>
        <fullName evidence="3">DNA-protecting protein DprA</fullName>
    </submittedName>
</protein>
<organism evidence="3 4">
    <name type="scientific">Lottiidibacillus patelloidae</name>
    <dbReference type="NCBI Taxonomy" id="2670334"/>
    <lineage>
        <taxon>Bacteria</taxon>
        <taxon>Bacillati</taxon>
        <taxon>Bacillota</taxon>
        <taxon>Bacilli</taxon>
        <taxon>Bacillales</taxon>
        <taxon>Bacillaceae</taxon>
        <taxon>Lottiidibacillus</taxon>
    </lineage>
</organism>
<dbReference type="PANTHER" id="PTHR43022:SF1">
    <property type="entry name" value="PROTEIN SMF"/>
    <property type="match status" value="1"/>
</dbReference>
<sequence>MDDIKKRLVHISACSHISWSKLAEFFKDDTSLCSVYNYSVSELIKTFKWKEKNAENFIKDLHSLSITRILNNYKSKNIKVVTIFDDNYPRLLKEIYDPPWVLYCKGNPSLFSNNKKISIVGTRYPSQYGLKCVEYLTKPFIQQGWMIISGLAYGIDTAAHLQAMKKNGATIAVLGSGINTIYPKNNEEIGQEIAKNHLLISEYTPNTLPKRWMFPRRNRIISGLSLATIVIEANRESGSLITANLANMEGREVFAVPGSILSQKATGTNELIMAGAQLAVNGEKIIEQLQPMLDKY</sequence>
<dbReference type="PANTHER" id="PTHR43022">
    <property type="entry name" value="PROTEIN SMF"/>
    <property type="match status" value="1"/>
</dbReference>
<dbReference type="AlphaFoldDB" id="A0A263BXY3"/>
<reference evidence="3 4" key="2">
    <citation type="submission" date="2017-09" db="EMBL/GenBank/DDBJ databases">
        <title>Bacillus patelloidae sp. nov., isolated from the intestinal tract of a marine limpet.</title>
        <authorList>
            <person name="Liu R."/>
            <person name="Dong C."/>
            <person name="Shao Z."/>
        </authorList>
    </citation>
    <scope>NUCLEOTIDE SEQUENCE [LARGE SCALE GENOMIC DNA]</scope>
    <source>
        <strain evidence="3 4">SA5d-4</strain>
    </source>
</reference>
<evidence type="ECO:0000313" key="3">
    <source>
        <dbReference type="EMBL" id="OZM58593.1"/>
    </source>
</evidence>
<dbReference type="InterPro" id="IPR057666">
    <property type="entry name" value="DrpA_SLOG"/>
</dbReference>
<dbReference type="Proteomes" id="UP000217083">
    <property type="component" value="Unassembled WGS sequence"/>
</dbReference>
<proteinExistence type="inferred from homology"/>
<evidence type="ECO:0000259" key="2">
    <source>
        <dbReference type="Pfam" id="PF02481"/>
    </source>
</evidence>
<dbReference type="InterPro" id="IPR003488">
    <property type="entry name" value="DprA"/>
</dbReference>
<dbReference type="RefSeq" id="WP_094921708.1">
    <property type="nucleotide sequence ID" value="NZ_NPIA01000001.1"/>
</dbReference>
<dbReference type="SUPFAM" id="SSF102405">
    <property type="entry name" value="MCP/YpsA-like"/>
    <property type="match status" value="1"/>
</dbReference>
<evidence type="ECO:0000313" key="4">
    <source>
        <dbReference type="Proteomes" id="UP000217083"/>
    </source>
</evidence>